<keyword evidence="1" id="KW-1133">Transmembrane helix</keyword>
<feature type="transmembrane region" description="Helical" evidence="1">
    <location>
        <begin position="89"/>
        <end position="107"/>
    </location>
</feature>
<proteinExistence type="predicted"/>
<organism evidence="2 3">
    <name type="scientific">Legionella antarctica</name>
    <dbReference type="NCBI Taxonomy" id="2708020"/>
    <lineage>
        <taxon>Bacteria</taxon>
        <taxon>Pseudomonadati</taxon>
        <taxon>Pseudomonadota</taxon>
        <taxon>Gammaproteobacteria</taxon>
        <taxon>Legionellales</taxon>
        <taxon>Legionellaceae</taxon>
        <taxon>Legionella</taxon>
    </lineage>
</organism>
<keyword evidence="3" id="KW-1185">Reference proteome</keyword>
<reference evidence="2" key="1">
    <citation type="journal article" date="2020" name="Microbiol. Resour. Announc.">
        <title>Complete Genome Sequence of Novel Psychrotolerant Legionella Strain TUM19329, Isolated from Antarctic Lake Sediment.</title>
        <authorList>
            <person name="Shimada S."/>
            <person name="Nakai R."/>
            <person name="Aoki K."/>
            <person name="Shimoeda N."/>
            <person name="Ohno G."/>
            <person name="Miyazaki Y."/>
            <person name="Kudoh S."/>
            <person name="Imura S."/>
            <person name="Watanabe K."/>
            <person name="Ishii Y."/>
            <person name="Tateda K."/>
        </authorList>
    </citation>
    <scope>NUCLEOTIDE SEQUENCE [LARGE SCALE GENOMIC DNA]</scope>
    <source>
        <strain evidence="2">TUM19329</strain>
    </source>
</reference>
<dbReference type="EMBL" id="AP022839">
    <property type="protein sequence ID" value="BCA93806.1"/>
    <property type="molecule type" value="Genomic_DNA"/>
</dbReference>
<dbReference type="Proteomes" id="UP000502894">
    <property type="component" value="Chromosome"/>
</dbReference>
<feature type="transmembrane region" description="Helical" evidence="1">
    <location>
        <begin position="30"/>
        <end position="47"/>
    </location>
</feature>
<feature type="transmembrane region" description="Helical" evidence="1">
    <location>
        <begin position="53"/>
        <end position="77"/>
    </location>
</feature>
<gene>
    <name evidence="2" type="ORF">TUM19329_01670</name>
</gene>
<sequence>MSRKTLSKREYIYMNVLNEMTGSNYYRLKLIGGYFLSIFVWVLITNWDNYHPTAAAIGGTLGLLLSPSFLLACYAAVRLFKDLPAVVKHVLGISIGLIANVLIRLILRGHV</sequence>
<dbReference type="AlphaFoldDB" id="A0A6F8T1D5"/>
<accession>A0A6F8T1D5</accession>
<evidence type="ECO:0000313" key="2">
    <source>
        <dbReference type="EMBL" id="BCA93806.1"/>
    </source>
</evidence>
<evidence type="ECO:0000313" key="3">
    <source>
        <dbReference type="Proteomes" id="UP000502894"/>
    </source>
</evidence>
<keyword evidence="1" id="KW-0472">Membrane</keyword>
<keyword evidence="1" id="KW-0812">Transmembrane</keyword>
<dbReference type="KEGG" id="lant:TUM19329_01670"/>
<name>A0A6F8T1D5_9GAMM</name>
<protein>
    <submittedName>
        <fullName evidence="2">Uncharacterized protein</fullName>
    </submittedName>
</protein>
<evidence type="ECO:0000256" key="1">
    <source>
        <dbReference type="SAM" id="Phobius"/>
    </source>
</evidence>